<dbReference type="InterPro" id="IPR051552">
    <property type="entry name" value="HptR"/>
</dbReference>
<keyword evidence="5" id="KW-0902">Two-component regulatory system</keyword>
<evidence type="ECO:0000256" key="6">
    <source>
        <dbReference type="ARBA" id="ARBA00023015"/>
    </source>
</evidence>
<dbReference type="Pfam" id="PF12833">
    <property type="entry name" value="HTH_18"/>
    <property type="match status" value="1"/>
</dbReference>
<comment type="subcellular location">
    <subcellularLocation>
        <location evidence="1">Cytoplasm</location>
    </subcellularLocation>
</comment>
<dbReference type="PROSITE" id="PS01124">
    <property type="entry name" value="HTH_ARAC_FAMILY_2"/>
    <property type="match status" value="1"/>
</dbReference>
<evidence type="ECO:0000259" key="12">
    <source>
        <dbReference type="PROSITE" id="PS01124"/>
    </source>
</evidence>
<dbReference type="SUPFAM" id="SSF52172">
    <property type="entry name" value="CheY-like"/>
    <property type="match status" value="1"/>
</dbReference>
<dbReference type="PANTHER" id="PTHR42713">
    <property type="entry name" value="HISTIDINE KINASE-RELATED"/>
    <property type="match status" value="1"/>
</dbReference>
<dbReference type="SMART" id="SM00448">
    <property type="entry name" value="REC"/>
    <property type="match status" value="1"/>
</dbReference>
<reference evidence="14 15" key="1">
    <citation type="submission" date="2020-08" db="EMBL/GenBank/DDBJ databases">
        <title>Genomic Encyclopedia of Type Strains, Phase IV (KMG-IV): sequencing the most valuable type-strain genomes for metagenomic binning, comparative biology and taxonomic classification.</title>
        <authorList>
            <person name="Goeker M."/>
        </authorList>
    </citation>
    <scope>NUCLEOTIDE SEQUENCE [LARGE SCALE GENOMIC DNA]</scope>
    <source>
        <strain evidence="14 15">DSM 17245</strain>
    </source>
</reference>
<dbReference type="RefSeq" id="WP_183681578.1">
    <property type="nucleotide sequence ID" value="NZ_JACHHH010000001.1"/>
</dbReference>
<dbReference type="Proteomes" id="UP000522163">
    <property type="component" value="Unassembled WGS sequence"/>
</dbReference>
<evidence type="ECO:0000256" key="8">
    <source>
        <dbReference type="ARBA" id="ARBA00023163"/>
    </source>
</evidence>
<dbReference type="Pfam" id="PF00072">
    <property type="entry name" value="Response_reg"/>
    <property type="match status" value="1"/>
</dbReference>
<dbReference type="Gene3D" id="1.10.10.60">
    <property type="entry name" value="Homeodomain-like"/>
    <property type="match status" value="2"/>
</dbReference>
<organism evidence="14 15">
    <name type="scientific">Oribacterium sinus</name>
    <dbReference type="NCBI Taxonomy" id="237576"/>
    <lineage>
        <taxon>Bacteria</taxon>
        <taxon>Bacillati</taxon>
        <taxon>Bacillota</taxon>
        <taxon>Clostridia</taxon>
        <taxon>Lachnospirales</taxon>
        <taxon>Lachnospiraceae</taxon>
        <taxon>Oribacterium</taxon>
    </lineage>
</organism>
<dbReference type="PROSITE" id="PS50110">
    <property type="entry name" value="RESPONSE_REGULATORY"/>
    <property type="match status" value="1"/>
</dbReference>
<feature type="domain" description="HTH araC/xylS-type" evidence="12">
    <location>
        <begin position="175"/>
        <end position="273"/>
    </location>
</feature>
<dbReference type="GO" id="GO:0003700">
    <property type="term" value="F:DNA-binding transcription factor activity"/>
    <property type="evidence" value="ECO:0007669"/>
    <property type="project" value="InterPro"/>
</dbReference>
<evidence type="ECO:0000256" key="2">
    <source>
        <dbReference type="ARBA" id="ARBA00018672"/>
    </source>
</evidence>
<name>A0A7W9W181_9FIRM</name>
<keyword evidence="3" id="KW-0963">Cytoplasm</keyword>
<keyword evidence="11" id="KW-0175">Coiled coil</keyword>
<comment type="function">
    <text evidence="9">May play the central regulatory role in sporulation. It may be an element of the effector pathway responsible for the activation of sporulation genes in response to nutritional stress. Spo0A may act in concert with spo0H (a sigma factor) to control the expression of some genes that are critical to the sporulation process.</text>
</comment>
<dbReference type="InterPro" id="IPR001789">
    <property type="entry name" value="Sig_transdc_resp-reg_receiver"/>
</dbReference>
<evidence type="ECO:0000256" key="10">
    <source>
        <dbReference type="PROSITE-ProRule" id="PRU00169"/>
    </source>
</evidence>
<dbReference type="InterPro" id="IPR011006">
    <property type="entry name" value="CheY-like_superfamily"/>
</dbReference>
<sequence>MRVLIADDEERICELIKFLGNFQEEGMECLPFAKTGKEALERVEKELPELLITDIKMPVFSGLHIAKEIARKKLRTKVIIISAYSDFSYAKEGIQAGVSDYLLKPIKKKELQESIRKIKEELKEKESIEEIIEEKAEETIMHQGILREKSLSESSLEKKVMEDLLLDASYSHLVSLSKKFIDQCFEEDIGLEEVAEHCKVSASYLSTQFKKELSLGVNKYISGLRMERAKQLLAETNLSITEIASQLFYYDTKYFSKCFFEKMGMNPKDYRNSLHENRSEEDRI</sequence>
<dbReference type="InterPro" id="IPR009057">
    <property type="entry name" value="Homeodomain-like_sf"/>
</dbReference>
<keyword evidence="8" id="KW-0804">Transcription</keyword>
<dbReference type="InterPro" id="IPR018060">
    <property type="entry name" value="HTH_AraC"/>
</dbReference>
<dbReference type="GO" id="GO:0000160">
    <property type="term" value="P:phosphorelay signal transduction system"/>
    <property type="evidence" value="ECO:0007669"/>
    <property type="project" value="UniProtKB-KW"/>
</dbReference>
<dbReference type="GO" id="GO:0043565">
    <property type="term" value="F:sequence-specific DNA binding"/>
    <property type="evidence" value="ECO:0007669"/>
    <property type="project" value="InterPro"/>
</dbReference>
<evidence type="ECO:0000313" key="15">
    <source>
        <dbReference type="Proteomes" id="UP000522163"/>
    </source>
</evidence>
<evidence type="ECO:0000256" key="1">
    <source>
        <dbReference type="ARBA" id="ARBA00004496"/>
    </source>
</evidence>
<dbReference type="SUPFAM" id="SSF46689">
    <property type="entry name" value="Homeodomain-like"/>
    <property type="match status" value="2"/>
</dbReference>
<dbReference type="SMART" id="SM00342">
    <property type="entry name" value="HTH_ARAC"/>
    <property type="match status" value="1"/>
</dbReference>
<proteinExistence type="predicted"/>
<gene>
    <name evidence="14" type="ORF">HNQ46_000119</name>
</gene>
<dbReference type="GeneID" id="85013693"/>
<evidence type="ECO:0000256" key="5">
    <source>
        <dbReference type="ARBA" id="ARBA00023012"/>
    </source>
</evidence>
<evidence type="ECO:0000256" key="4">
    <source>
        <dbReference type="ARBA" id="ARBA00022553"/>
    </source>
</evidence>
<protein>
    <recommendedName>
        <fullName evidence="2">Stage 0 sporulation protein A homolog</fullName>
    </recommendedName>
</protein>
<evidence type="ECO:0000256" key="3">
    <source>
        <dbReference type="ARBA" id="ARBA00022490"/>
    </source>
</evidence>
<feature type="coiled-coil region" evidence="11">
    <location>
        <begin position="108"/>
        <end position="138"/>
    </location>
</feature>
<keyword evidence="6" id="KW-0805">Transcription regulation</keyword>
<keyword evidence="7" id="KW-0238">DNA-binding</keyword>
<keyword evidence="4 10" id="KW-0597">Phosphoprotein</keyword>
<dbReference type="Gene3D" id="3.40.50.2300">
    <property type="match status" value="1"/>
</dbReference>
<dbReference type="GO" id="GO:0005737">
    <property type="term" value="C:cytoplasm"/>
    <property type="evidence" value="ECO:0007669"/>
    <property type="project" value="UniProtKB-SubCell"/>
</dbReference>
<evidence type="ECO:0000256" key="9">
    <source>
        <dbReference type="ARBA" id="ARBA00024867"/>
    </source>
</evidence>
<evidence type="ECO:0000256" key="11">
    <source>
        <dbReference type="SAM" id="Coils"/>
    </source>
</evidence>
<evidence type="ECO:0000256" key="7">
    <source>
        <dbReference type="ARBA" id="ARBA00023125"/>
    </source>
</evidence>
<dbReference type="EMBL" id="JACHHH010000001">
    <property type="protein sequence ID" value="MBB6040158.1"/>
    <property type="molecule type" value="Genomic_DNA"/>
</dbReference>
<dbReference type="PANTHER" id="PTHR42713:SF3">
    <property type="entry name" value="TRANSCRIPTIONAL REGULATORY PROTEIN HPTR"/>
    <property type="match status" value="1"/>
</dbReference>
<feature type="domain" description="Response regulatory" evidence="13">
    <location>
        <begin position="2"/>
        <end position="119"/>
    </location>
</feature>
<accession>A0A7W9W181</accession>
<comment type="caution">
    <text evidence="14">The sequence shown here is derived from an EMBL/GenBank/DDBJ whole genome shotgun (WGS) entry which is preliminary data.</text>
</comment>
<evidence type="ECO:0000313" key="14">
    <source>
        <dbReference type="EMBL" id="MBB6040158.1"/>
    </source>
</evidence>
<dbReference type="CDD" id="cd17536">
    <property type="entry name" value="REC_YesN-like"/>
    <property type="match status" value="1"/>
</dbReference>
<dbReference type="AlphaFoldDB" id="A0A7W9W181"/>
<feature type="modified residue" description="4-aspartylphosphate" evidence="10">
    <location>
        <position position="54"/>
    </location>
</feature>
<evidence type="ECO:0000259" key="13">
    <source>
        <dbReference type="PROSITE" id="PS50110"/>
    </source>
</evidence>